<dbReference type="EMBL" id="MU274029">
    <property type="protein sequence ID" value="KAI0027049.1"/>
    <property type="molecule type" value="Genomic_DNA"/>
</dbReference>
<reference evidence="1" key="1">
    <citation type="submission" date="2021-02" db="EMBL/GenBank/DDBJ databases">
        <authorList>
            <consortium name="DOE Joint Genome Institute"/>
            <person name="Ahrendt S."/>
            <person name="Looney B.P."/>
            <person name="Miyauchi S."/>
            <person name="Morin E."/>
            <person name="Drula E."/>
            <person name="Courty P.E."/>
            <person name="Chicoki N."/>
            <person name="Fauchery L."/>
            <person name="Kohler A."/>
            <person name="Kuo A."/>
            <person name="Labutti K."/>
            <person name="Pangilinan J."/>
            <person name="Lipzen A."/>
            <person name="Riley R."/>
            <person name="Andreopoulos W."/>
            <person name="He G."/>
            <person name="Johnson J."/>
            <person name="Barry K.W."/>
            <person name="Grigoriev I.V."/>
            <person name="Nagy L."/>
            <person name="Hibbett D."/>
            <person name="Henrissat B."/>
            <person name="Matheny P.B."/>
            <person name="Labbe J."/>
            <person name="Martin F."/>
        </authorList>
    </citation>
    <scope>NUCLEOTIDE SEQUENCE</scope>
    <source>
        <strain evidence="1">EC-137</strain>
    </source>
</reference>
<keyword evidence="2" id="KW-1185">Reference proteome</keyword>
<organism evidence="1 2">
    <name type="scientific">Vararia minispora EC-137</name>
    <dbReference type="NCBI Taxonomy" id="1314806"/>
    <lineage>
        <taxon>Eukaryota</taxon>
        <taxon>Fungi</taxon>
        <taxon>Dikarya</taxon>
        <taxon>Basidiomycota</taxon>
        <taxon>Agaricomycotina</taxon>
        <taxon>Agaricomycetes</taxon>
        <taxon>Russulales</taxon>
        <taxon>Lachnocladiaceae</taxon>
        <taxon>Vararia</taxon>
    </lineage>
</organism>
<accession>A0ACB8Q5L9</accession>
<protein>
    <submittedName>
        <fullName evidence="1">Uncharacterized protein</fullName>
    </submittedName>
</protein>
<evidence type="ECO:0000313" key="1">
    <source>
        <dbReference type="EMBL" id="KAI0027049.1"/>
    </source>
</evidence>
<evidence type="ECO:0000313" key="2">
    <source>
        <dbReference type="Proteomes" id="UP000814128"/>
    </source>
</evidence>
<gene>
    <name evidence="1" type="ORF">K488DRAFT_91412</name>
</gene>
<sequence>MYVRRESLSLPSSVVSPIVADGSRASSVPPSSPFAQRKLFGPPSPAYVAPPRNAEQPGLARAPLSHFDPKSAADEYEKTLGPYATLPSLDVLDASNERLRAIALFNAKLRKMSLLARRMRGGIDLFTCSFRLHKHLSPLLAALSRIFSIDPLDEYLARLDTDAAWSPREALDEVCKDVEALLEGLEPFEGHFDPIEQQPLTMLSLCLRHHTDALDVPTRFLTAAEKRDLLVALRSLCPKFSSAGTALCLLIDHDIPAILDRQASELSSMLVIITISTFFSSVTITGLQISVSSNSGALEVAVNACFFIALIFSVTASVAELVAIVWQQSVHRRDMKVSKLHETIILDSPPIFLFYSMTAFSLGIILLSWSSQACPRFLIF</sequence>
<comment type="caution">
    <text evidence="1">The sequence shown here is derived from an EMBL/GenBank/DDBJ whole genome shotgun (WGS) entry which is preliminary data.</text>
</comment>
<name>A0ACB8Q5L9_9AGAM</name>
<reference evidence="1" key="2">
    <citation type="journal article" date="2022" name="New Phytol.">
        <title>Evolutionary transition to the ectomycorrhizal habit in the genomes of a hyperdiverse lineage of mushroom-forming fungi.</title>
        <authorList>
            <person name="Looney B."/>
            <person name="Miyauchi S."/>
            <person name="Morin E."/>
            <person name="Drula E."/>
            <person name="Courty P.E."/>
            <person name="Kohler A."/>
            <person name="Kuo A."/>
            <person name="LaButti K."/>
            <person name="Pangilinan J."/>
            <person name="Lipzen A."/>
            <person name="Riley R."/>
            <person name="Andreopoulos W."/>
            <person name="He G."/>
            <person name="Johnson J."/>
            <person name="Nolan M."/>
            <person name="Tritt A."/>
            <person name="Barry K.W."/>
            <person name="Grigoriev I.V."/>
            <person name="Nagy L.G."/>
            <person name="Hibbett D."/>
            <person name="Henrissat B."/>
            <person name="Matheny P.B."/>
            <person name="Labbe J."/>
            <person name="Martin F.M."/>
        </authorList>
    </citation>
    <scope>NUCLEOTIDE SEQUENCE</scope>
    <source>
        <strain evidence="1">EC-137</strain>
    </source>
</reference>
<proteinExistence type="predicted"/>
<dbReference type="Proteomes" id="UP000814128">
    <property type="component" value="Unassembled WGS sequence"/>
</dbReference>